<dbReference type="InterPro" id="IPR039420">
    <property type="entry name" value="WalR-like"/>
</dbReference>
<evidence type="ECO:0000259" key="3">
    <source>
        <dbReference type="PROSITE" id="PS50043"/>
    </source>
</evidence>
<evidence type="ECO:0000313" key="5">
    <source>
        <dbReference type="EMBL" id="KKL46651.1"/>
    </source>
</evidence>
<feature type="domain" description="HTH luxR-type" evidence="3">
    <location>
        <begin position="149"/>
        <end position="186"/>
    </location>
</feature>
<feature type="non-terminal residue" evidence="5">
    <location>
        <position position="186"/>
    </location>
</feature>
<keyword evidence="2" id="KW-0238">DNA-binding</keyword>
<dbReference type="InterPro" id="IPR000792">
    <property type="entry name" value="Tscrpt_reg_LuxR_C"/>
</dbReference>
<comment type="caution">
    <text evidence="5">The sequence shown here is derived from an EMBL/GenBank/DDBJ whole genome shotgun (WGS) entry which is preliminary data.</text>
</comment>
<dbReference type="InterPro" id="IPR058245">
    <property type="entry name" value="NreC/VraR/RcsB-like_REC"/>
</dbReference>
<evidence type="ECO:0000259" key="4">
    <source>
        <dbReference type="PROSITE" id="PS50110"/>
    </source>
</evidence>
<keyword evidence="1" id="KW-0597">Phosphoprotein</keyword>
<sequence>MTNNSKVSVFSVDSSQFVREGIEALLASSDDLQYVGGSDGGKGTVDAIKKSSADVVLIDVNTCSPKQVEICYGIAKENANTKMLCLLTEAARGVVDECMTAGALGIMVKECSYEELSAAIRKIHGGERCYGPKITAVLARNYADQVIYGSKRTKRLTDRDRNVIRMTANGKSVIQISEIIGKSSKT</sequence>
<dbReference type="InterPro" id="IPR016032">
    <property type="entry name" value="Sig_transdc_resp-reg_C-effctor"/>
</dbReference>
<protein>
    <recommendedName>
        <fullName evidence="6">Response regulatory domain-containing protein</fullName>
    </recommendedName>
</protein>
<dbReference type="EMBL" id="LAZR01033950">
    <property type="protein sequence ID" value="KKL46651.1"/>
    <property type="molecule type" value="Genomic_DNA"/>
</dbReference>
<dbReference type="GO" id="GO:0000160">
    <property type="term" value="P:phosphorelay signal transduction system"/>
    <property type="evidence" value="ECO:0007669"/>
    <property type="project" value="InterPro"/>
</dbReference>
<dbReference type="GO" id="GO:0003677">
    <property type="term" value="F:DNA binding"/>
    <property type="evidence" value="ECO:0007669"/>
    <property type="project" value="UniProtKB-KW"/>
</dbReference>
<dbReference type="CDD" id="cd17535">
    <property type="entry name" value="REC_NarL-like"/>
    <property type="match status" value="1"/>
</dbReference>
<accession>A0A0F9CYX6</accession>
<reference evidence="5" key="1">
    <citation type="journal article" date="2015" name="Nature">
        <title>Complex archaea that bridge the gap between prokaryotes and eukaryotes.</title>
        <authorList>
            <person name="Spang A."/>
            <person name="Saw J.H."/>
            <person name="Jorgensen S.L."/>
            <person name="Zaremba-Niedzwiedzka K."/>
            <person name="Martijn J."/>
            <person name="Lind A.E."/>
            <person name="van Eijk R."/>
            <person name="Schleper C."/>
            <person name="Guy L."/>
            <person name="Ettema T.J."/>
        </authorList>
    </citation>
    <scope>NUCLEOTIDE SEQUENCE</scope>
</reference>
<dbReference type="Gene3D" id="3.40.50.2300">
    <property type="match status" value="1"/>
</dbReference>
<evidence type="ECO:0000256" key="1">
    <source>
        <dbReference type="ARBA" id="ARBA00022553"/>
    </source>
</evidence>
<organism evidence="5">
    <name type="scientific">marine sediment metagenome</name>
    <dbReference type="NCBI Taxonomy" id="412755"/>
    <lineage>
        <taxon>unclassified sequences</taxon>
        <taxon>metagenomes</taxon>
        <taxon>ecological metagenomes</taxon>
    </lineage>
</organism>
<dbReference type="SUPFAM" id="SSF46894">
    <property type="entry name" value="C-terminal effector domain of the bipartite response regulators"/>
    <property type="match status" value="1"/>
</dbReference>
<dbReference type="GO" id="GO:0006355">
    <property type="term" value="P:regulation of DNA-templated transcription"/>
    <property type="evidence" value="ECO:0007669"/>
    <property type="project" value="InterPro"/>
</dbReference>
<dbReference type="AlphaFoldDB" id="A0A0F9CYX6"/>
<dbReference type="PANTHER" id="PTHR43214:SF44">
    <property type="entry name" value="TWO-COMPONENT RESPONSE REGULATOR"/>
    <property type="match status" value="1"/>
</dbReference>
<proteinExistence type="predicted"/>
<dbReference type="Pfam" id="PF00072">
    <property type="entry name" value="Response_reg"/>
    <property type="match status" value="1"/>
</dbReference>
<evidence type="ECO:0000256" key="2">
    <source>
        <dbReference type="ARBA" id="ARBA00023125"/>
    </source>
</evidence>
<dbReference type="PROSITE" id="PS50110">
    <property type="entry name" value="RESPONSE_REGULATORY"/>
    <property type="match status" value="1"/>
</dbReference>
<dbReference type="PANTHER" id="PTHR43214">
    <property type="entry name" value="TWO-COMPONENT RESPONSE REGULATOR"/>
    <property type="match status" value="1"/>
</dbReference>
<name>A0A0F9CYX6_9ZZZZ</name>
<dbReference type="PROSITE" id="PS50043">
    <property type="entry name" value="HTH_LUXR_2"/>
    <property type="match status" value="1"/>
</dbReference>
<dbReference type="InterPro" id="IPR001789">
    <property type="entry name" value="Sig_transdc_resp-reg_receiver"/>
</dbReference>
<gene>
    <name evidence="5" type="ORF">LCGC14_2343440</name>
</gene>
<dbReference type="SUPFAM" id="SSF52172">
    <property type="entry name" value="CheY-like"/>
    <property type="match status" value="1"/>
</dbReference>
<evidence type="ECO:0008006" key="6">
    <source>
        <dbReference type="Google" id="ProtNLM"/>
    </source>
</evidence>
<dbReference type="InterPro" id="IPR011006">
    <property type="entry name" value="CheY-like_superfamily"/>
</dbReference>
<feature type="domain" description="Response regulatory" evidence="4">
    <location>
        <begin position="8"/>
        <end position="124"/>
    </location>
</feature>